<name>A0A5B9QVB0_9BACT</name>
<evidence type="ECO:0000256" key="1">
    <source>
        <dbReference type="SAM" id="SignalP"/>
    </source>
</evidence>
<protein>
    <recommendedName>
        <fullName evidence="2">DUF1570 domain-containing protein</fullName>
    </recommendedName>
</protein>
<dbReference type="EMBL" id="CP042913">
    <property type="protein sequence ID" value="QEG37873.1"/>
    <property type="molecule type" value="Genomic_DNA"/>
</dbReference>
<evidence type="ECO:0000313" key="4">
    <source>
        <dbReference type="Proteomes" id="UP000323917"/>
    </source>
</evidence>
<keyword evidence="4" id="KW-1185">Reference proteome</keyword>
<accession>A0A5B9QVB0</accession>
<dbReference type="InterPro" id="IPR011464">
    <property type="entry name" value="DUF1570"/>
</dbReference>
<feature type="chain" id="PRO_5023134766" description="DUF1570 domain-containing protein" evidence="1">
    <location>
        <begin position="26"/>
        <end position="362"/>
    </location>
</feature>
<dbReference type="Proteomes" id="UP000323917">
    <property type="component" value="Chromosome"/>
</dbReference>
<dbReference type="RefSeq" id="WP_148076044.1">
    <property type="nucleotide sequence ID" value="NZ_CP042913.1"/>
</dbReference>
<reference evidence="3 4" key="1">
    <citation type="submission" date="2019-08" db="EMBL/GenBank/DDBJ databases">
        <title>Deep-cultivation of Planctomycetes and their phenomic and genomic characterization uncovers novel biology.</title>
        <authorList>
            <person name="Wiegand S."/>
            <person name="Jogler M."/>
            <person name="Boedeker C."/>
            <person name="Pinto D."/>
            <person name="Vollmers J."/>
            <person name="Rivas-Marin E."/>
            <person name="Kohn T."/>
            <person name="Peeters S.H."/>
            <person name="Heuer A."/>
            <person name="Rast P."/>
            <person name="Oberbeckmann S."/>
            <person name="Bunk B."/>
            <person name="Jeske O."/>
            <person name="Meyerdierks A."/>
            <person name="Storesund J.E."/>
            <person name="Kallscheuer N."/>
            <person name="Luecker S."/>
            <person name="Lage O.M."/>
            <person name="Pohl T."/>
            <person name="Merkel B.J."/>
            <person name="Hornburger P."/>
            <person name="Mueller R.-W."/>
            <person name="Bruemmer F."/>
            <person name="Labrenz M."/>
            <person name="Spormann A.M."/>
            <person name="Op den Camp H."/>
            <person name="Overmann J."/>
            <person name="Amann R."/>
            <person name="Jetten M.S.M."/>
            <person name="Mascher T."/>
            <person name="Medema M.H."/>
            <person name="Devos D.P."/>
            <person name="Kaster A.-K."/>
            <person name="Ovreas L."/>
            <person name="Rohde M."/>
            <person name="Galperin M.Y."/>
            <person name="Jogler C."/>
        </authorList>
    </citation>
    <scope>NUCLEOTIDE SEQUENCE [LARGE SCALE GENOMIC DNA]</scope>
    <source>
        <strain evidence="3 4">Pr1d</strain>
    </source>
</reference>
<feature type="domain" description="DUF1570" evidence="2">
    <location>
        <begin position="204"/>
        <end position="326"/>
    </location>
</feature>
<dbReference type="KEGG" id="bgok:Pr1d_52210"/>
<gene>
    <name evidence="3" type="ORF">Pr1d_52210</name>
</gene>
<evidence type="ECO:0000259" key="2">
    <source>
        <dbReference type="Pfam" id="PF07607"/>
    </source>
</evidence>
<dbReference type="OrthoDB" id="291356at2"/>
<dbReference type="AlphaFoldDB" id="A0A5B9QVB0"/>
<keyword evidence="1" id="KW-0732">Signal</keyword>
<proteinExistence type="predicted"/>
<feature type="signal peptide" evidence="1">
    <location>
        <begin position="1"/>
        <end position="25"/>
    </location>
</feature>
<sequence length="362" mass="41473" precursor="true">MKCVYQCLGAALCLLASDLAQPLDAQGPAPFMMLTHVGNQEIEGQPLTWTKDEMLIMGRDGGLYTFPPKYAENSKKTGTMFRGYSIMEMRARLREEFDSSFDVSHSQHFVVAHPKGVWSVWADRMESFYRSFTHYMAVRGFDLADPQVPLVAVVFRNKQEYYAHAAKGGTELQPGTLGHYDLSSNRIFLFDAGMESDQDWTASIDTIIHEATHQTASNVGVHRRFAEQPRWLVEGLAMMFEARGLWDPRATHTQRDRINYGRLDDFRYFLDSRPADMLPKLISSDTLFRTSAVSAYCEAWALSFFLCETRPKEYCDYLQRVGARKAFSKYSARSRMADFARYFGSDFTQLDAELKRFVAELK</sequence>
<evidence type="ECO:0000313" key="3">
    <source>
        <dbReference type="EMBL" id="QEG37873.1"/>
    </source>
</evidence>
<dbReference type="Pfam" id="PF07607">
    <property type="entry name" value="DUF1570"/>
    <property type="match status" value="1"/>
</dbReference>
<organism evidence="3 4">
    <name type="scientific">Bythopirellula goksoeyrii</name>
    <dbReference type="NCBI Taxonomy" id="1400387"/>
    <lineage>
        <taxon>Bacteria</taxon>
        <taxon>Pseudomonadati</taxon>
        <taxon>Planctomycetota</taxon>
        <taxon>Planctomycetia</taxon>
        <taxon>Pirellulales</taxon>
        <taxon>Lacipirellulaceae</taxon>
        <taxon>Bythopirellula</taxon>
    </lineage>
</organism>